<feature type="non-terminal residue" evidence="1">
    <location>
        <position position="69"/>
    </location>
</feature>
<keyword evidence="1" id="KW-0548">Nucleotidyltransferase</keyword>
<sequence>MFTGACTSPLQSLCAEWGMLPLQFRREQLTLTYTAGIWGMSFHNLFPVIMKSSINSDRGRDPMGSELSR</sequence>
<dbReference type="AlphaFoldDB" id="A0A170V8A0"/>
<keyword evidence="1" id="KW-0695">RNA-directed DNA polymerase</keyword>
<proteinExistence type="predicted"/>
<dbReference type="EMBL" id="GEMB01006935">
    <property type="protein sequence ID" value="JAR96430.1"/>
    <property type="molecule type" value="Transcribed_RNA"/>
</dbReference>
<dbReference type="GO" id="GO:0003964">
    <property type="term" value="F:RNA-directed DNA polymerase activity"/>
    <property type="evidence" value="ECO:0007669"/>
    <property type="project" value="UniProtKB-KW"/>
</dbReference>
<keyword evidence="1" id="KW-0808">Transferase</keyword>
<reference evidence="1" key="1">
    <citation type="submission" date="2016-04" db="EMBL/GenBank/DDBJ databases">
        <authorList>
            <person name="Calderon-Fernandez G.M.Sr."/>
        </authorList>
    </citation>
    <scope>NUCLEOTIDE SEQUENCE</scope>
    <source>
        <strain evidence="1">Int1</strain>
        <tissue evidence="1">Integument</tissue>
    </source>
</reference>
<accession>A0A170V8A0</accession>
<protein>
    <submittedName>
        <fullName evidence="1">Rna-directed dna polymerase from mobile element jockey-like protein</fullName>
    </submittedName>
</protein>
<reference evidence="1" key="2">
    <citation type="journal article" date="2017" name="J. Med. Entomol.">
        <title>Transcriptome Analysis of the Triatoma infestans (Hemiptera: Reduviidae) Integument.</title>
        <authorList>
            <person name="Calderon-Fernandez G.M."/>
            <person name="Moriconi D.E."/>
            <person name="Dulbecco A.B."/>
            <person name="Juarez M.P."/>
        </authorList>
    </citation>
    <scope>NUCLEOTIDE SEQUENCE</scope>
    <source>
        <strain evidence="1">Int1</strain>
        <tissue evidence="1">Integument</tissue>
    </source>
</reference>
<organism evidence="1">
    <name type="scientific">Triatoma infestans</name>
    <name type="common">Assassin bug</name>
    <dbReference type="NCBI Taxonomy" id="30076"/>
    <lineage>
        <taxon>Eukaryota</taxon>
        <taxon>Metazoa</taxon>
        <taxon>Ecdysozoa</taxon>
        <taxon>Arthropoda</taxon>
        <taxon>Hexapoda</taxon>
        <taxon>Insecta</taxon>
        <taxon>Pterygota</taxon>
        <taxon>Neoptera</taxon>
        <taxon>Paraneoptera</taxon>
        <taxon>Hemiptera</taxon>
        <taxon>Heteroptera</taxon>
        <taxon>Panheteroptera</taxon>
        <taxon>Cimicomorpha</taxon>
        <taxon>Reduviidae</taxon>
        <taxon>Triatominae</taxon>
        <taxon>Triatoma</taxon>
    </lineage>
</organism>
<name>A0A170V8A0_TRIIF</name>
<evidence type="ECO:0000313" key="1">
    <source>
        <dbReference type="EMBL" id="JAR96430.1"/>
    </source>
</evidence>